<dbReference type="HOGENOM" id="CLU_1159793_0_0_10"/>
<dbReference type="PANTHER" id="PTHR43464">
    <property type="entry name" value="METHYLTRANSFERASE"/>
    <property type="match status" value="1"/>
</dbReference>
<dbReference type="Gene3D" id="3.40.50.150">
    <property type="entry name" value="Vaccinia Virus protein VP39"/>
    <property type="match status" value="1"/>
</dbReference>
<dbReference type="OrthoDB" id="9782855at2"/>
<dbReference type="Proteomes" id="UP000007519">
    <property type="component" value="Chromosome"/>
</dbReference>
<dbReference type="GO" id="GO:0010420">
    <property type="term" value="F:polyprenyldihydroxybenzoate methyltransferase activity"/>
    <property type="evidence" value="ECO:0007669"/>
    <property type="project" value="TreeGrafter"/>
</dbReference>
<evidence type="ECO:0000313" key="5">
    <source>
        <dbReference type="Proteomes" id="UP000007519"/>
    </source>
</evidence>
<dbReference type="CDD" id="cd02440">
    <property type="entry name" value="AdoMet_MTases"/>
    <property type="match status" value="1"/>
</dbReference>
<reference evidence="4 5" key="1">
    <citation type="journal article" date="2012" name="Stand. Genomic Sci.">
        <title>Complete genome sequencing and analysis of Saprospira grandis str. Lewin, a predatory marine bacterium.</title>
        <authorList>
            <person name="Saw J.H."/>
            <person name="Yuryev A."/>
            <person name="Kanbe M."/>
            <person name="Hou S."/>
            <person name="Young A.G."/>
            <person name="Aizawa S."/>
            <person name="Alam M."/>
        </authorList>
    </citation>
    <scope>NUCLEOTIDE SEQUENCE [LARGE SCALE GENOMIC DNA]</scope>
    <source>
        <strain evidence="4 5">Lewin</strain>
    </source>
</reference>
<accession>H6L982</accession>
<keyword evidence="2" id="KW-0808">Transferase</keyword>
<dbReference type="eggNOG" id="COG2227">
    <property type="taxonomic scope" value="Bacteria"/>
</dbReference>
<dbReference type="PANTHER" id="PTHR43464:SF19">
    <property type="entry name" value="UBIQUINONE BIOSYNTHESIS O-METHYLTRANSFERASE, MITOCHONDRIAL"/>
    <property type="match status" value="1"/>
</dbReference>
<dbReference type="SUPFAM" id="SSF53335">
    <property type="entry name" value="S-adenosyl-L-methionine-dependent methyltransferases"/>
    <property type="match status" value="1"/>
</dbReference>
<dbReference type="AlphaFoldDB" id="H6L982"/>
<protein>
    <submittedName>
        <fullName evidence="4">3-demethylubiquinone-9 3-methyltransferase</fullName>
    </submittedName>
</protein>
<sequence>MSIRWKIAQAAEIRWWQGYLAKKQPTDYLNWKRNYWSNFLQDLQTDFPLHLNGPILDAGAGPAGIFCLLQEEKAITAVDPLFNQYAAKLPHFQTNDYPNTEFINQALEEFVRPEQFSSIFCLNAINHVQNWERCLQNLIDSLAPGGQLILSTDVHRHPWLYPIFKALPGDILHPQQHQLQHYLQALQAFSPSRLEHKRLKREAIFDYVVFFFQKED</sequence>
<evidence type="ECO:0000256" key="2">
    <source>
        <dbReference type="ARBA" id="ARBA00022679"/>
    </source>
</evidence>
<dbReference type="InterPro" id="IPR029063">
    <property type="entry name" value="SAM-dependent_MTases_sf"/>
</dbReference>
<gene>
    <name evidence="4" type="ordered locus">SGRA_1519</name>
</gene>
<dbReference type="KEGG" id="sgn:SGRA_1519"/>
<dbReference type="STRING" id="984262.SGRA_1519"/>
<dbReference type="GO" id="GO:0032259">
    <property type="term" value="P:methylation"/>
    <property type="evidence" value="ECO:0007669"/>
    <property type="project" value="UniProtKB-KW"/>
</dbReference>
<keyword evidence="3" id="KW-0949">S-adenosyl-L-methionine</keyword>
<dbReference type="EMBL" id="CP002831">
    <property type="protein sequence ID" value="AFC24254.1"/>
    <property type="molecule type" value="Genomic_DNA"/>
</dbReference>
<evidence type="ECO:0000256" key="1">
    <source>
        <dbReference type="ARBA" id="ARBA00022603"/>
    </source>
</evidence>
<evidence type="ECO:0000313" key="4">
    <source>
        <dbReference type="EMBL" id="AFC24254.1"/>
    </source>
</evidence>
<organism evidence="4 5">
    <name type="scientific">Saprospira grandis (strain Lewin)</name>
    <dbReference type="NCBI Taxonomy" id="984262"/>
    <lineage>
        <taxon>Bacteria</taxon>
        <taxon>Pseudomonadati</taxon>
        <taxon>Bacteroidota</taxon>
        <taxon>Saprospiria</taxon>
        <taxon>Saprospirales</taxon>
        <taxon>Saprospiraceae</taxon>
        <taxon>Saprospira</taxon>
    </lineage>
</organism>
<evidence type="ECO:0000256" key="3">
    <source>
        <dbReference type="ARBA" id="ARBA00022691"/>
    </source>
</evidence>
<keyword evidence="5" id="KW-1185">Reference proteome</keyword>
<proteinExistence type="predicted"/>
<dbReference type="Pfam" id="PF13489">
    <property type="entry name" value="Methyltransf_23"/>
    <property type="match status" value="1"/>
</dbReference>
<keyword evidence="1" id="KW-0489">Methyltransferase</keyword>
<dbReference type="RefSeq" id="WP_015691890.1">
    <property type="nucleotide sequence ID" value="NC_016940.1"/>
</dbReference>
<name>H6L982_SAPGL</name>